<evidence type="ECO:0000256" key="2">
    <source>
        <dbReference type="ARBA" id="ARBA00017682"/>
    </source>
</evidence>
<dbReference type="GO" id="GO:0000785">
    <property type="term" value="C:chromatin"/>
    <property type="evidence" value="ECO:0007669"/>
    <property type="project" value="TreeGrafter"/>
</dbReference>
<dbReference type="Pfam" id="PF09724">
    <property type="entry name" value="Dcc1"/>
    <property type="match status" value="1"/>
</dbReference>
<proteinExistence type="inferred from homology"/>
<dbReference type="Proteomes" id="UP001152798">
    <property type="component" value="Chromosome 6"/>
</dbReference>
<reference evidence="4" key="1">
    <citation type="submission" date="2022-01" db="EMBL/GenBank/DDBJ databases">
        <authorList>
            <person name="King R."/>
        </authorList>
    </citation>
    <scope>NUCLEOTIDE SEQUENCE</scope>
</reference>
<dbReference type="GO" id="GO:0000775">
    <property type="term" value="C:chromosome, centromeric region"/>
    <property type="evidence" value="ECO:0007669"/>
    <property type="project" value="TreeGrafter"/>
</dbReference>
<keyword evidence="3" id="KW-0235">DNA replication</keyword>
<gene>
    <name evidence="4" type="ORF">NEZAVI_LOCUS13873</name>
</gene>
<sequence length="404" mass="47112">MNIEMVDNKTFNRSYERTIKDVCQVIHHAKLEEKDLRPLTQVLYFAEEFPDYKILELDKEVFKCLKESGKLVFRGQKTDKAVLCTNNKTFDIKEAETSNSMLLVPNLKFAEDVPVELGDRDIEEKEIVGVYHEYFELKQIRPRLLPLRNFLKMKPYKGIELEEEDQSGEGYFSTEKLLEVVQASEEELVDALRDVQAFSVNDKWRILDNDYHFRVLSQFLGLVESNSWPLDQVPIGESLSELSALFPDYVLHHIFQIYLEPSGDYTDTGDELFRLVDYKVCRFLGSYLLRPVEKFNLNDFLRTWQDSVPEGMITSLEQLGGLAVLTPDSRPPAIWLLDEEDLPEDFQERFTILFSAKESWTYDEIQPYIKRLATEKQSVNSILTKYSRTSNVNGVRYHSARHGK</sequence>
<evidence type="ECO:0000313" key="5">
    <source>
        <dbReference type="Proteomes" id="UP001152798"/>
    </source>
</evidence>
<dbReference type="GO" id="GO:0034088">
    <property type="term" value="P:maintenance of mitotic sister chromatid cohesion"/>
    <property type="evidence" value="ECO:0007669"/>
    <property type="project" value="TreeGrafter"/>
</dbReference>
<protein>
    <recommendedName>
        <fullName evidence="2">Sister chromatid cohesion protein DCC1</fullName>
    </recommendedName>
</protein>
<evidence type="ECO:0000256" key="1">
    <source>
        <dbReference type="ARBA" id="ARBA00007017"/>
    </source>
</evidence>
<comment type="similarity">
    <text evidence="1">Belongs to the DCC1 family.</text>
</comment>
<dbReference type="PANTHER" id="PTHR13395:SF6">
    <property type="entry name" value="SISTER CHROMATID COHESION PROTEIN DCC1"/>
    <property type="match status" value="1"/>
</dbReference>
<dbReference type="GO" id="GO:0006260">
    <property type="term" value="P:DNA replication"/>
    <property type="evidence" value="ECO:0007669"/>
    <property type="project" value="UniProtKB-KW"/>
</dbReference>
<accession>A0A9P0MX66</accession>
<keyword evidence="5" id="KW-1185">Reference proteome</keyword>
<dbReference type="OrthoDB" id="5199543at2759"/>
<dbReference type="GO" id="GO:0031390">
    <property type="term" value="C:Ctf18 RFC-like complex"/>
    <property type="evidence" value="ECO:0007669"/>
    <property type="project" value="InterPro"/>
</dbReference>
<organism evidence="4 5">
    <name type="scientific">Nezara viridula</name>
    <name type="common">Southern green stink bug</name>
    <name type="synonym">Cimex viridulus</name>
    <dbReference type="NCBI Taxonomy" id="85310"/>
    <lineage>
        <taxon>Eukaryota</taxon>
        <taxon>Metazoa</taxon>
        <taxon>Ecdysozoa</taxon>
        <taxon>Arthropoda</taxon>
        <taxon>Hexapoda</taxon>
        <taxon>Insecta</taxon>
        <taxon>Pterygota</taxon>
        <taxon>Neoptera</taxon>
        <taxon>Paraneoptera</taxon>
        <taxon>Hemiptera</taxon>
        <taxon>Heteroptera</taxon>
        <taxon>Panheteroptera</taxon>
        <taxon>Pentatomomorpha</taxon>
        <taxon>Pentatomoidea</taxon>
        <taxon>Pentatomidae</taxon>
        <taxon>Pentatominae</taxon>
        <taxon>Nezara</taxon>
    </lineage>
</organism>
<dbReference type="InterPro" id="IPR019128">
    <property type="entry name" value="Dcc1"/>
</dbReference>
<dbReference type="EMBL" id="OV725082">
    <property type="protein sequence ID" value="CAH1405732.1"/>
    <property type="molecule type" value="Genomic_DNA"/>
</dbReference>
<name>A0A9P0MX66_NEZVI</name>
<evidence type="ECO:0000313" key="4">
    <source>
        <dbReference type="EMBL" id="CAH1405732.1"/>
    </source>
</evidence>
<dbReference type="AlphaFoldDB" id="A0A9P0MX66"/>
<evidence type="ECO:0000256" key="3">
    <source>
        <dbReference type="ARBA" id="ARBA00022705"/>
    </source>
</evidence>
<dbReference type="PANTHER" id="PTHR13395">
    <property type="entry name" value="SISTER CHROMATID COHESION PROTEIN DCC1-RELATED"/>
    <property type="match status" value="1"/>
</dbReference>